<gene>
    <name evidence="1" type="ORF">H257_11246</name>
</gene>
<protein>
    <submittedName>
        <fullName evidence="1">Uncharacterized protein</fullName>
    </submittedName>
</protein>
<dbReference type="EMBL" id="KI913146">
    <property type="protein sequence ID" value="ETV73921.1"/>
    <property type="molecule type" value="Genomic_DNA"/>
</dbReference>
<organism evidence="1">
    <name type="scientific">Aphanomyces astaci</name>
    <name type="common">Crayfish plague agent</name>
    <dbReference type="NCBI Taxonomy" id="112090"/>
    <lineage>
        <taxon>Eukaryota</taxon>
        <taxon>Sar</taxon>
        <taxon>Stramenopiles</taxon>
        <taxon>Oomycota</taxon>
        <taxon>Saprolegniomycetes</taxon>
        <taxon>Saprolegniales</taxon>
        <taxon>Verrucalvaceae</taxon>
        <taxon>Aphanomyces</taxon>
    </lineage>
</organism>
<dbReference type="InterPro" id="IPR036397">
    <property type="entry name" value="RNaseH_sf"/>
</dbReference>
<accession>W4G3Q7</accession>
<dbReference type="AlphaFoldDB" id="W4G3Q7"/>
<dbReference type="RefSeq" id="XP_009836434.1">
    <property type="nucleotide sequence ID" value="XM_009838132.1"/>
</dbReference>
<dbReference type="PANTHER" id="PTHR47169:SF2">
    <property type="entry name" value="OS01G0541250 PROTEIN"/>
    <property type="match status" value="1"/>
</dbReference>
<dbReference type="Gene3D" id="3.30.420.10">
    <property type="entry name" value="Ribonuclease H-like superfamily/Ribonuclease H"/>
    <property type="match status" value="1"/>
</dbReference>
<reference evidence="1" key="1">
    <citation type="submission" date="2013-12" db="EMBL/GenBank/DDBJ databases">
        <title>The Genome Sequence of Aphanomyces astaci APO3.</title>
        <authorList>
            <consortium name="The Broad Institute Genomics Platform"/>
            <person name="Russ C."/>
            <person name="Tyler B."/>
            <person name="van West P."/>
            <person name="Dieguez-Uribeondo J."/>
            <person name="Young S.K."/>
            <person name="Zeng Q."/>
            <person name="Gargeya S."/>
            <person name="Fitzgerald M."/>
            <person name="Abouelleil A."/>
            <person name="Alvarado L."/>
            <person name="Chapman S.B."/>
            <person name="Gainer-Dewar J."/>
            <person name="Goldberg J."/>
            <person name="Griggs A."/>
            <person name="Gujja S."/>
            <person name="Hansen M."/>
            <person name="Howarth C."/>
            <person name="Imamovic A."/>
            <person name="Ireland A."/>
            <person name="Larimer J."/>
            <person name="McCowan C."/>
            <person name="Murphy C."/>
            <person name="Pearson M."/>
            <person name="Poon T.W."/>
            <person name="Priest M."/>
            <person name="Roberts A."/>
            <person name="Saif S."/>
            <person name="Shea T."/>
            <person name="Sykes S."/>
            <person name="Wortman J."/>
            <person name="Nusbaum C."/>
            <person name="Birren B."/>
        </authorList>
    </citation>
    <scope>NUCLEOTIDE SEQUENCE [LARGE SCALE GENOMIC DNA]</scope>
    <source>
        <strain evidence="1">APO3</strain>
    </source>
</reference>
<name>W4G3Q7_APHAT</name>
<dbReference type="VEuPathDB" id="FungiDB:H257_11246"/>
<dbReference type="GO" id="GO:0003676">
    <property type="term" value="F:nucleic acid binding"/>
    <property type="evidence" value="ECO:0007669"/>
    <property type="project" value="InterPro"/>
</dbReference>
<evidence type="ECO:0000313" key="1">
    <source>
        <dbReference type="EMBL" id="ETV73921.1"/>
    </source>
</evidence>
<dbReference type="PANTHER" id="PTHR47169">
    <property type="entry name" value="OS01G0541250 PROTEIN"/>
    <property type="match status" value="1"/>
</dbReference>
<proteinExistence type="predicted"/>
<dbReference type="OrthoDB" id="108858at2759"/>
<dbReference type="GeneID" id="20813242"/>
<sequence>MPTPTKVCPAVYHKSDVHVCCCPPRNNFHKKAIFDGKIGIWPFVVQLPAQRNSKNRAKGTMLTVPQSVTSDVYRAIILENVVPAIKAKMPWRDQAGTIVLHQDNASPQNCVTSKML</sequence>